<organism evidence="9 10">
    <name type="scientific">Helobdella robusta</name>
    <name type="common">Californian leech</name>
    <dbReference type="NCBI Taxonomy" id="6412"/>
    <lineage>
        <taxon>Eukaryota</taxon>
        <taxon>Metazoa</taxon>
        <taxon>Spiralia</taxon>
        <taxon>Lophotrochozoa</taxon>
        <taxon>Annelida</taxon>
        <taxon>Clitellata</taxon>
        <taxon>Hirudinea</taxon>
        <taxon>Rhynchobdellida</taxon>
        <taxon>Glossiphoniidae</taxon>
        <taxon>Helobdella</taxon>
    </lineage>
</organism>
<dbReference type="PRINTS" id="PR00883">
    <property type="entry name" value="NUCLEARHMG"/>
</dbReference>
<dbReference type="GO" id="GO:0031429">
    <property type="term" value="C:box H/ACA snoRNP complex"/>
    <property type="evidence" value="ECO:0000318"/>
    <property type="project" value="GO_Central"/>
</dbReference>
<evidence type="ECO:0000256" key="1">
    <source>
        <dbReference type="ARBA" id="ARBA00004604"/>
    </source>
</evidence>
<dbReference type="Gene3D" id="3.30.1330.30">
    <property type="match status" value="1"/>
</dbReference>
<dbReference type="GeneID" id="20215624"/>
<comment type="subcellular location">
    <subcellularLocation>
        <location evidence="1 6">Nucleus</location>
        <location evidence="1 6">Nucleolus</location>
    </subcellularLocation>
</comment>
<reference evidence="9" key="3">
    <citation type="submission" date="2015-06" db="UniProtKB">
        <authorList>
            <consortium name="EnsemblMetazoa"/>
        </authorList>
    </citation>
    <scope>IDENTIFICATION</scope>
</reference>
<evidence type="ECO:0000256" key="3">
    <source>
        <dbReference type="ARBA" id="ARBA00022884"/>
    </source>
</evidence>
<dbReference type="GO" id="GO:0031120">
    <property type="term" value="P:snRNA pseudouridine synthesis"/>
    <property type="evidence" value="ECO:0000318"/>
    <property type="project" value="GO_Central"/>
</dbReference>
<protein>
    <recommendedName>
        <fullName evidence="6">H/ACA ribonucleoprotein complex subunit 2</fullName>
    </recommendedName>
    <alternativeName>
        <fullName evidence="6">Nucleolar protein family A member 2</fullName>
    </alternativeName>
</protein>
<name>T1G3H6_HELRO</name>
<dbReference type="OMA" id="EDNYEAR"/>
<keyword evidence="10" id="KW-1185">Reference proteome</keyword>
<dbReference type="EnsemblMetazoa" id="HelroT78950">
    <property type="protein sequence ID" value="HelroP78950"/>
    <property type="gene ID" value="HelroG78950"/>
</dbReference>
<dbReference type="PANTHER" id="PTHR23105">
    <property type="entry name" value="RIBOSOMAL PROTEIN L7AE FAMILY MEMBER"/>
    <property type="match status" value="1"/>
</dbReference>
<dbReference type="InterPro" id="IPR004038">
    <property type="entry name" value="Ribosomal_eL8/eL30/eS12/Gad45"/>
</dbReference>
<dbReference type="eggNOG" id="KOG3167">
    <property type="taxonomic scope" value="Eukaryota"/>
</dbReference>
<dbReference type="GO" id="GO:0031118">
    <property type="term" value="P:rRNA pseudouridine synthesis"/>
    <property type="evidence" value="ECO:0000318"/>
    <property type="project" value="GO_Central"/>
</dbReference>
<dbReference type="RefSeq" id="XP_009017145.1">
    <property type="nucleotide sequence ID" value="XM_009018897.1"/>
</dbReference>
<dbReference type="InterPro" id="IPR050257">
    <property type="entry name" value="eL8/uL1-like"/>
</dbReference>
<dbReference type="InterPro" id="IPR029064">
    <property type="entry name" value="Ribosomal_eL30-like_sf"/>
</dbReference>
<gene>
    <name evidence="9" type="primary">20215624</name>
    <name evidence="8" type="ORF">HELRODRAFT_78950</name>
</gene>
<dbReference type="OrthoDB" id="5364946at2759"/>
<proteinExistence type="inferred from homology"/>
<dbReference type="SUPFAM" id="SSF55315">
    <property type="entry name" value="L30e-like"/>
    <property type="match status" value="1"/>
</dbReference>
<dbReference type="KEGG" id="hro:HELRODRAFT_78950"/>
<comment type="function">
    <text evidence="6">Required for ribosome biogenesis. Part of a complex which catalyzes pseudouridylation of rRNA. This involves the isomerization of uridine such that the ribose is subsequently attached to C5, instead of the normal N1. Pseudouridine ('psi') residues may serve to stabilize the conformation of rRNAs.</text>
</comment>
<dbReference type="GO" id="GO:0034513">
    <property type="term" value="F:box H/ACA snoRNA binding"/>
    <property type="evidence" value="ECO:0000318"/>
    <property type="project" value="GO_Central"/>
</dbReference>
<dbReference type="EMBL" id="KB096457">
    <property type="protein sequence ID" value="ESO04566.1"/>
    <property type="molecule type" value="Genomic_DNA"/>
</dbReference>
<accession>T1G3H6</accession>
<dbReference type="HOGENOM" id="CLU_084513_1_1_1"/>
<dbReference type="AlphaFoldDB" id="T1G3H6"/>
<evidence type="ECO:0000256" key="2">
    <source>
        <dbReference type="ARBA" id="ARBA00007337"/>
    </source>
</evidence>
<keyword evidence="3 6" id="KW-0694">RNA-binding</keyword>
<dbReference type="InterPro" id="IPR018492">
    <property type="entry name" value="Ribosomal_eL8/Nhp2"/>
</dbReference>
<keyword evidence="4 6" id="KW-0539">Nucleus</keyword>
<comment type="function">
    <text evidence="6">Common component of the spliceosome and rRNA processing machinery.</text>
</comment>
<dbReference type="InterPro" id="IPR002415">
    <property type="entry name" value="H/ACA_rnp_Nhp2-like"/>
</dbReference>
<evidence type="ECO:0000256" key="6">
    <source>
        <dbReference type="RuleBase" id="RU366039"/>
    </source>
</evidence>
<evidence type="ECO:0000259" key="7">
    <source>
        <dbReference type="Pfam" id="PF01248"/>
    </source>
</evidence>
<dbReference type="Proteomes" id="UP000015101">
    <property type="component" value="Unassembled WGS sequence"/>
</dbReference>
<evidence type="ECO:0000313" key="9">
    <source>
        <dbReference type="EnsemblMetazoa" id="HelroP78950"/>
    </source>
</evidence>
<dbReference type="InParanoid" id="T1G3H6"/>
<evidence type="ECO:0000256" key="4">
    <source>
        <dbReference type="ARBA" id="ARBA00023242"/>
    </source>
</evidence>
<dbReference type="PRINTS" id="PR00881">
    <property type="entry name" value="L7ARS6FAMILY"/>
</dbReference>
<dbReference type="EMBL" id="AMQM01004113">
    <property type="status" value="NOT_ANNOTATED_CDS"/>
    <property type="molecule type" value="Genomic_DNA"/>
</dbReference>
<keyword evidence="5 6" id="KW-0687">Ribonucleoprotein</keyword>
<dbReference type="Pfam" id="PF01248">
    <property type="entry name" value="Ribosomal_L7Ae"/>
    <property type="match status" value="1"/>
</dbReference>
<evidence type="ECO:0000313" key="8">
    <source>
        <dbReference type="EMBL" id="ESO04566.1"/>
    </source>
</evidence>
<dbReference type="CTD" id="20215624"/>
<dbReference type="STRING" id="6412.T1G3H6"/>
<dbReference type="FunCoup" id="T1G3H6">
    <property type="interactions" value="1112"/>
</dbReference>
<comment type="similarity">
    <text evidence="2 6">Belongs to the eukaryotic ribosomal protein eL8 family.</text>
</comment>
<dbReference type="GO" id="GO:0000398">
    <property type="term" value="P:mRNA splicing, via spliceosome"/>
    <property type="evidence" value="ECO:0007669"/>
    <property type="project" value="UniProtKB-UniRule"/>
</dbReference>
<reference evidence="8 10" key="2">
    <citation type="journal article" date="2013" name="Nature">
        <title>Insights into bilaterian evolution from three spiralian genomes.</title>
        <authorList>
            <person name="Simakov O."/>
            <person name="Marletaz F."/>
            <person name="Cho S.J."/>
            <person name="Edsinger-Gonzales E."/>
            <person name="Havlak P."/>
            <person name="Hellsten U."/>
            <person name="Kuo D.H."/>
            <person name="Larsson T."/>
            <person name="Lv J."/>
            <person name="Arendt D."/>
            <person name="Savage R."/>
            <person name="Osoegawa K."/>
            <person name="de Jong P."/>
            <person name="Grimwood J."/>
            <person name="Chapman J.A."/>
            <person name="Shapiro H."/>
            <person name="Aerts A."/>
            <person name="Otillar R.P."/>
            <person name="Terry A.Y."/>
            <person name="Boore J.L."/>
            <person name="Grigoriev I.V."/>
            <person name="Lindberg D.R."/>
            <person name="Seaver E.C."/>
            <person name="Weisblat D.A."/>
            <person name="Putnam N.H."/>
            <person name="Rokhsar D.S."/>
        </authorList>
    </citation>
    <scope>NUCLEOTIDE SEQUENCE</scope>
</reference>
<feature type="domain" description="Ribosomal protein eL8/eL30/eS12/Gadd45" evidence="7">
    <location>
        <begin position="31"/>
        <end position="124"/>
    </location>
</feature>
<reference evidence="10" key="1">
    <citation type="submission" date="2012-12" db="EMBL/GenBank/DDBJ databases">
        <authorList>
            <person name="Hellsten U."/>
            <person name="Grimwood J."/>
            <person name="Chapman J.A."/>
            <person name="Shapiro H."/>
            <person name="Aerts A."/>
            <person name="Otillar R.P."/>
            <person name="Terry A.Y."/>
            <person name="Boore J.L."/>
            <person name="Simakov O."/>
            <person name="Marletaz F."/>
            <person name="Cho S.-J."/>
            <person name="Edsinger-Gonzales E."/>
            <person name="Havlak P."/>
            <person name="Kuo D.-H."/>
            <person name="Larsson T."/>
            <person name="Lv J."/>
            <person name="Arendt D."/>
            <person name="Savage R."/>
            <person name="Osoegawa K."/>
            <person name="de Jong P."/>
            <person name="Lindberg D.R."/>
            <person name="Seaver E.C."/>
            <person name="Weisblat D.A."/>
            <person name="Putnam N.H."/>
            <person name="Grigoriev I.V."/>
            <person name="Rokhsar D.S."/>
        </authorList>
    </citation>
    <scope>NUCLEOTIDE SEQUENCE</scope>
</reference>
<evidence type="ECO:0000256" key="5">
    <source>
        <dbReference type="ARBA" id="ARBA00023274"/>
    </source>
</evidence>
<evidence type="ECO:0000313" key="10">
    <source>
        <dbReference type="Proteomes" id="UP000015101"/>
    </source>
</evidence>
<sequence>MVDNGGKVDWDELVNRCQIIANPLASRKLTKKIYKVIKKAQKAKHLRKGIKDVQKCLRKGEKGLIILAGDTHPIDVIAHLPIVCEEFQLPYCYVPSKEALGEASGSKRQTCAMLIKQHGDYKELYQECVDAVSSLPLPL</sequence>